<dbReference type="RefSeq" id="WP_037443077.1">
    <property type="nucleotide sequence ID" value="NZ_JPEO01000007.1"/>
</dbReference>
<organism evidence="1 2">
    <name type="scientific">Shewanella mangrovi</name>
    <dbReference type="NCBI Taxonomy" id="1515746"/>
    <lineage>
        <taxon>Bacteria</taxon>
        <taxon>Pseudomonadati</taxon>
        <taxon>Pseudomonadota</taxon>
        <taxon>Gammaproteobacteria</taxon>
        <taxon>Alteromonadales</taxon>
        <taxon>Shewanellaceae</taxon>
        <taxon>Shewanella</taxon>
    </lineage>
</organism>
<dbReference type="eggNOG" id="ENOG5033CMH">
    <property type="taxonomic scope" value="Bacteria"/>
</dbReference>
<keyword evidence="2" id="KW-1185">Reference proteome</keyword>
<sequence>MQPAPILVNELHLAPELHRAVEQNQRGDFGLLLALLSQDARDWPQFHLQDGVATQTKLRAQLELPPAEKLLDNLAENPDVVDNSHTFLAQGASAFRLQQCLRPEALVIRGQHGLEYSEVIENLAPQTRQQLAHDAAFAMPEVPDFADQLAEQRMWLAQHQAA</sequence>
<name>A0A094JDT1_9GAMM</name>
<dbReference type="EMBL" id="JPEO01000007">
    <property type="protein sequence ID" value="KFZ37342.1"/>
    <property type="molecule type" value="Genomic_DNA"/>
</dbReference>
<comment type="caution">
    <text evidence="1">The sequence shown here is derived from an EMBL/GenBank/DDBJ whole genome shotgun (WGS) entry which is preliminary data.</text>
</comment>
<evidence type="ECO:0008006" key="3">
    <source>
        <dbReference type="Google" id="ProtNLM"/>
    </source>
</evidence>
<dbReference type="Pfam" id="PF11993">
    <property type="entry name" value="VC2046"/>
    <property type="match status" value="1"/>
</dbReference>
<reference evidence="1 2" key="1">
    <citation type="submission" date="2014-06" db="EMBL/GenBank/DDBJ databases">
        <title>Shewanella sp. YQH10.</title>
        <authorList>
            <person name="Liu Y."/>
            <person name="Zeng R."/>
        </authorList>
    </citation>
    <scope>NUCLEOTIDE SEQUENCE [LARGE SCALE GENOMIC DNA]</scope>
    <source>
        <strain evidence="1 2">YQH10</strain>
    </source>
</reference>
<dbReference type="Proteomes" id="UP000029264">
    <property type="component" value="Unassembled WGS sequence"/>
</dbReference>
<gene>
    <name evidence="1" type="ORF">HR45_11865</name>
</gene>
<protein>
    <recommendedName>
        <fullName evidence="3">QueD-like protein</fullName>
    </recommendedName>
</protein>
<dbReference type="OrthoDB" id="7061360at2"/>
<evidence type="ECO:0000313" key="1">
    <source>
        <dbReference type="EMBL" id="KFZ37342.1"/>
    </source>
</evidence>
<dbReference type="AlphaFoldDB" id="A0A094JDT1"/>
<dbReference type="InterPro" id="IPR021879">
    <property type="entry name" value="VC2046_fam"/>
</dbReference>
<accession>A0A094JDT1</accession>
<evidence type="ECO:0000313" key="2">
    <source>
        <dbReference type="Proteomes" id="UP000029264"/>
    </source>
</evidence>
<proteinExistence type="predicted"/>